<dbReference type="RefSeq" id="WP_033008173.1">
    <property type="nucleotide sequence ID" value="NZ_CAKLCM010000003.1"/>
</dbReference>
<accession>A0ABN8DN94</accession>
<sequence>MDLFDIEPQHGIKFNYRGASVDAELRPLWRISLLVLILYKLCSGNKANLKKIQVLYALVSSDKKRVAYRGGLLSRENSNIRFDPLVDRAIDIGIGEKLFIIDDAKSIKLTPKGVQFAKKIDADSNLFILESDFINAYSKSHFNDQRINNIIQGNIIC</sequence>
<dbReference type="EMBL" id="CAKLCM010000003">
    <property type="protein sequence ID" value="CAH0529753.1"/>
    <property type="molecule type" value="Genomic_DNA"/>
</dbReference>
<reference evidence="1" key="1">
    <citation type="submission" date="2021-12" db="EMBL/GenBank/DDBJ databases">
        <authorList>
            <person name="Rodrigo-Torres L."/>
            <person name="Arahal R. D."/>
            <person name="Lucena T."/>
        </authorList>
    </citation>
    <scope>NUCLEOTIDE SEQUENCE</scope>
    <source>
        <strain evidence="1">CECT 8226</strain>
    </source>
</reference>
<protein>
    <submittedName>
        <fullName evidence="1">Uncharacterized protein</fullName>
    </submittedName>
</protein>
<keyword evidence="2" id="KW-1185">Reference proteome</keyword>
<gene>
    <name evidence="1" type="ORF">VHP8226_03509</name>
</gene>
<dbReference type="Proteomes" id="UP000838160">
    <property type="component" value="Unassembled WGS sequence"/>
</dbReference>
<comment type="caution">
    <text evidence="1">The sequence shown here is derived from an EMBL/GenBank/DDBJ whole genome shotgun (WGS) entry which is preliminary data.</text>
</comment>
<name>A0ABN8DN94_9VIBR</name>
<evidence type="ECO:0000313" key="1">
    <source>
        <dbReference type="EMBL" id="CAH0529753.1"/>
    </source>
</evidence>
<proteinExistence type="predicted"/>
<evidence type="ECO:0000313" key="2">
    <source>
        <dbReference type="Proteomes" id="UP000838160"/>
    </source>
</evidence>
<organism evidence="1 2">
    <name type="scientific">Vibrio hippocampi</name>
    <dbReference type="NCBI Taxonomy" id="654686"/>
    <lineage>
        <taxon>Bacteria</taxon>
        <taxon>Pseudomonadati</taxon>
        <taxon>Pseudomonadota</taxon>
        <taxon>Gammaproteobacteria</taxon>
        <taxon>Vibrionales</taxon>
        <taxon>Vibrionaceae</taxon>
        <taxon>Vibrio</taxon>
    </lineage>
</organism>